<dbReference type="EMBL" id="BGZK01000615">
    <property type="protein sequence ID" value="GBP53084.1"/>
    <property type="molecule type" value="Genomic_DNA"/>
</dbReference>
<keyword evidence="3" id="KW-1185">Reference proteome</keyword>
<evidence type="ECO:0000256" key="1">
    <source>
        <dbReference type="SAM" id="MobiDB-lite"/>
    </source>
</evidence>
<protein>
    <submittedName>
        <fullName evidence="2">Zinc finger BED domain-containing protein 5</fullName>
    </submittedName>
</protein>
<organism evidence="2 3">
    <name type="scientific">Eumeta variegata</name>
    <name type="common">Bagworm moth</name>
    <name type="synonym">Eumeta japonica</name>
    <dbReference type="NCBI Taxonomy" id="151549"/>
    <lineage>
        <taxon>Eukaryota</taxon>
        <taxon>Metazoa</taxon>
        <taxon>Ecdysozoa</taxon>
        <taxon>Arthropoda</taxon>
        <taxon>Hexapoda</taxon>
        <taxon>Insecta</taxon>
        <taxon>Pterygota</taxon>
        <taxon>Neoptera</taxon>
        <taxon>Endopterygota</taxon>
        <taxon>Lepidoptera</taxon>
        <taxon>Glossata</taxon>
        <taxon>Ditrysia</taxon>
        <taxon>Tineoidea</taxon>
        <taxon>Psychidae</taxon>
        <taxon>Oiketicinae</taxon>
        <taxon>Eumeta</taxon>
    </lineage>
</organism>
<dbReference type="STRING" id="151549.A0A4C1WSJ2"/>
<feature type="region of interest" description="Disordered" evidence="1">
    <location>
        <begin position="1"/>
        <end position="64"/>
    </location>
</feature>
<feature type="compositionally biased region" description="Basic residues" evidence="1">
    <location>
        <begin position="51"/>
        <end position="64"/>
    </location>
</feature>
<comment type="caution">
    <text evidence="2">The sequence shown here is derived from an EMBL/GenBank/DDBJ whole genome shotgun (WGS) entry which is preliminary data.</text>
</comment>
<reference evidence="2 3" key="1">
    <citation type="journal article" date="2019" name="Commun. Biol.">
        <title>The bagworm genome reveals a unique fibroin gene that provides high tensile strength.</title>
        <authorList>
            <person name="Kono N."/>
            <person name="Nakamura H."/>
            <person name="Ohtoshi R."/>
            <person name="Tomita M."/>
            <person name="Numata K."/>
            <person name="Arakawa K."/>
        </authorList>
    </citation>
    <scope>NUCLEOTIDE SEQUENCE [LARGE SCALE GENOMIC DNA]</scope>
</reference>
<evidence type="ECO:0000313" key="2">
    <source>
        <dbReference type="EMBL" id="GBP53084.1"/>
    </source>
</evidence>
<sequence>MSLSTPSAVPLPKPARVPLSTRPVTATDSGPFLSRAGAGGARRDLSSGPRALRRRVARPPQRPRRPARALFIEINGVRTHRFCSRFLLVHKCHRPGEDGAPRGRFRCCPFAPPLVLSGRDGPGRPLRRAPASFDDIGSRDLIEISSNEHPKNEDVRTKKRKYDESYISFGVVDSNGSPLCMLCSKLLSNSSMTPAKLRQYLETVHSESKDKNKDFFTVRMRHARDVADIRIHIRNCGASAWIWTSAFASVTALIFVDVIADTDVATLGRDNKEIGCGWRVARTVNTC</sequence>
<proteinExistence type="predicted"/>
<name>A0A4C1WSJ2_EUMVA</name>
<accession>A0A4C1WSJ2</accession>
<evidence type="ECO:0000313" key="3">
    <source>
        <dbReference type="Proteomes" id="UP000299102"/>
    </source>
</evidence>
<dbReference type="AlphaFoldDB" id="A0A4C1WSJ2"/>
<gene>
    <name evidence="2" type="primary">ZBED5</name>
    <name evidence="2" type="ORF">EVAR_43370_1</name>
</gene>
<dbReference type="Proteomes" id="UP000299102">
    <property type="component" value="Unassembled WGS sequence"/>
</dbReference>